<name>A0ACD4NQQ7_9HYPH</name>
<dbReference type="Proteomes" id="UP001163223">
    <property type="component" value="Chromosome"/>
</dbReference>
<protein>
    <submittedName>
        <fullName evidence="1">Gluconate 2-dehydrogenase subunit 3 family protein</fullName>
    </submittedName>
</protein>
<gene>
    <name evidence="1" type="ORF">OXU80_02640</name>
</gene>
<dbReference type="EMBL" id="CP113520">
    <property type="protein sequence ID" value="WAJ29160.1"/>
    <property type="molecule type" value="Genomic_DNA"/>
</dbReference>
<accession>A0ACD4NQQ7</accession>
<evidence type="ECO:0000313" key="2">
    <source>
        <dbReference type="Proteomes" id="UP001163223"/>
    </source>
</evidence>
<proteinExistence type="predicted"/>
<reference evidence="1" key="1">
    <citation type="submission" date="2022-11" db="EMBL/GenBank/DDBJ databases">
        <title>beta-Carotene-producing bacterium, Jeongeuplla avenae sp. nov., alleviates the salt stress of Arabidopsis seedlings.</title>
        <authorList>
            <person name="Jiang L."/>
            <person name="Lee J."/>
        </authorList>
    </citation>
    <scope>NUCLEOTIDE SEQUENCE</scope>
    <source>
        <strain evidence="1">DY_R2A_6</strain>
    </source>
</reference>
<evidence type="ECO:0000313" key="1">
    <source>
        <dbReference type="EMBL" id="WAJ29160.1"/>
    </source>
</evidence>
<keyword evidence="2" id="KW-1185">Reference proteome</keyword>
<organism evidence="1 2">
    <name type="scientific">Antarcticirhabdus aurantiaca</name>
    <dbReference type="NCBI Taxonomy" id="2606717"/>
    <lineage>
        <taxon>Bacteria</taxon>
        <taxon>Pseudomonadati</taxon>
        <taxon>Pseudomonadota</taxon>
        <taxon>Alphaproteobacteria</taxon>
        <taxon>Hyphomicrobiales</taxon>
        <taxon>Aurantimonadaceae</taxon>
        <taxon>Antarcticirhabdus</taxon>
    </lineage>
</organism>
<sequence>MQDILNRPADASSNALRALLTSPRIPERLRAELLRRAAPDDPAYEPRALSDAQLDALRALASRILPQDGDEPIDLAARLDAMMAEATGNGWRYEALPSDPDAYRYGLDTLDDLAKALGASRFAGLSGGEQDELLRRVQAGEARGGEGRPRRLDAAQLALWFEEVRSDAVRLFVAHPAIMARLGYSGPLDGHEGGPAFAGFDAVGIGERESFEPLLPGEGAP</sequence>